<comment type="caution">
    <text evidence="4">The sequence shown here is derived from an EMBL/GenBank/DDBJ whole genome shotgun (WGS) entry which is preliminary data.</text>
</comment>
<reference evidence="4 5" key="1">
    <citation type="submission" date="2023-07" db="EMBL/GenBank/DDBJ databases">
        <title>Genomic Encyclopedia of Type Strains, Phase IV (KMG-IV): sequencing the most valuable type-strain genomes for metagenomic binning, comparative biology and taxonomic classification.</title>
        <authorList>
            <person name="Goeker M."/>
        </authorList>
    </citation>
    <scope>NUCLEOTIDE SEQUENCE [LARGE SCALE GENOMIC DNA]</scope>
    <source>
        <strain evidence="4 5">DSM 23948</strain>
    </source>
</reference>
<sequence length="408" mass="47753">MGNLEENRLVPDIFNSLLVVSAEEGLSGISNELSRLLSLPVIVTDTFYNVLATSIDNDPLEIVVSTHFERQQNTAYFKCTLDILGESYESFGLPIRQREQNHGYLFFLNKHSEHHILEKYEALNQFSASLCMLNLKQLNDLKEEKHRFKDAFLYDILYGNFKNKEDIISYGAIWKWELDQPHMVIVFSIIEYNHYSADRQLIETLLYIIDKTLTQHGIEPITIKKQNEVIAIIPASEKTSFSSKSKLIDFLHYLIDETKETSLLNRVACGVGQIYDNPLELYRSYQESKVAYELGLLLKIEIPFFHNLGLERVLYKHDLQDLKEFYQHIVGDLVKYDQLNGSELMYTLESFAHHQFDLKQTSEAIFLHRNTLRYRIKKIEEILNIKLDDFHHRLNITAAFKIKQLHKI</sequence>
<evidence type="ECO:0000259" key="3">
    <source>
        <dbReference type="Pfam" id="PF17853"/>
    </source>
</evidence>
<keyword evidence="5" id="KW-1185">Reference proteome</keyword>
<gene>
    <name evidence="4" type="ORF">J2S07_001715</name>
</gene>
<dbReference type="InterPro" id="IPR051448">
    <property type="entry name" value="CdaR-like_regulators"/>
</dbReference>
<dbReference type="InterPro" id="IPR041522">
    <property type="entry name" value="CdaR_GGDEF"/>
</dbReference>
<proteinExistence type="inferred from homology"/>
<dbReference type="Gene3D" id="1.10.10.2840">
    <property type="entry name" value="PucR C-terminal helix-turn-helix domain"/>
    <property type="match status" value="1"/>
</dbReference>
<feature type="domain" description="CdaR GGDEF-like" evidence="3">
    <location>
        <begin position="163"/>
        <end position="293"/>
    </location>
</feature>
<evidence type="ECO:0000313" key="4">
    <source>
        <dbReference type="EMBL" id="MDQ0155410.1"/>
    </source>
</evidence>
<evidence type="ECO:0000256" key="1">
    <source>
        <dbReference type="ARBA" id="ARBA00006754"/>
    </source>
</evidence>
<dbReference type="InterPro" id="IPR042070">
    <property type="entry name" value="PucR_C-HTH_sf"/>
</dbReference>
<name>A0ABT9V384_9BACL</name>
<evidence type="ECO:0000259" key="2">
    <source>
        <dbReference type="Pfam" id="PF13556"/>
    </source>
</evidence>
<dbReference type="Pfam" id="PF17853">
    <property type="entry name" value="GGDEF_2"/>
    <property type="match status" value="1"/>
</dbReference>
<dbReference type="Proteomes" id="UP001231362">
    <property type="component" value="Unassembled WGS sequence"/>
</dbReference>
<dbReference type="PANTHER" id="PTHR33744:SF1">
    <property type="entry name" value="DNA-BINDING TRANSCRIPTIONAL ACTIVATOR ADER"/>
    <property type="match status" value="1"/>
</dbReference>
<dbReference type="PANTHER" id="PTHR33744">
    <property type="entry name" value="CARBOHYDRATE DIACID REGULATOR"/>
    <property type="match status" value="1"/>
</dbReference>
<evidence type="ECO:0000313" key="5">
    <source>
        <dbReference type="Proteomes" id="UP001231362"/>
    </source>
</evidence>
<dbReference type="RefSeq" id="WP_307149972.1">
    <property type="nucleotide sequence ID" value="NZ_JAUSTU010000006.1"/>
</dbReference>
<protein>
    <submittedName>
        <fullName evidence="4">Sugar diacid utilization regulator</fullName>
    </submittedName>
</protein>
<dbReference type="Pfam" id="PF13556">
    <property type="entry name" value="HTH_30"/>
    <property type="match status" value="1"/>
</dbReference>
<comment type="similarity">
    <text evidence="1">Belongs to the CdaR family.</text>
</comment>
<accession>A0ABT9V384</accession>
<feature type="domain" description="PucR C-terminal helix-turn-helix" evidence="2">
    <location>
        <begin position="344"/>
        <end position="402"/>
    </location>
</feature>
<organism evidence="4 5">
    <name type="scientific">Anoxybacillus andreesenii</name>
    <dbReference type="NCBI Taxonomy" id="1325932"/>
    <lineage>
        <taxon>Bacteria</taxon>
        <taxon>Bacillati</taxon>
        <taxon>Bacillota</taxon>
        <taxon>Bacilli</taxon>
        <taxon>Bacillales</taxon>
        <taxon>Anoxybacillaceae</taxon>
        <taxon>Anoxybacillus</taxon>
    </lineage>
</organism>
<dbReference type="EMBL" id="JAUSTU010000006">
    <property type="protein sequence ID" value="MDQ0155410.1"/>
    <property type="molecule type" value="Genomic_DNA"/>
</dbReference>
<dbReference type="InterPro" id="IPR025736">
    <property type="entry name" value="PucR_C-HTH_dom"/>
</dbReference>